<dbReference type="InterPro" id="IPR038628">
    <property type="entry name" value="XkdM-like_sf"/>
</dbReference>
<name>A0A8S5U1Q7_9CAUD</name>
<dbReference type="Pfam" id="PF09393">
    <property type="entry name" value="DUF2001"/>
    <property type="match status" value="1"/>
</dbReference>
<dbReference type="EMBL" id="BK015985">
    <property type="protein sequence ID" value="DAF88392.1"/>
    <property type="molecule type" value="Genomic_DNA"/>
</dbReference>
<proteinExistence type="predicted"/>
<dbReference type="Gene3D" id="2.30.110.40">
    <property type="entry name" value="Phage tail tube protein"/>
    <property type="match status" value="1"/>
</dbReference>
<dbReference type="SUPFAM" id="SSF69279">
    <property type="entry name" value="Phage tail proteins"/>
    <property type="match status" value="1"/>
</dbReference>
<accession>A0A8S5U1Q7</accession>
<dbReference type="InterPro" id="IPR018989">
    <property type="entry name" value="DUF2001"/>
</dbReference>
<protein>
    <submittedName>
        <fullName evidence="1">Tail tube protein</fullName>
    </submittedName>
</protein>
<sequence length="144" mass="15932">MSMKYNKNPISLREGKVFIDGVEVLDSVKCDIKFTPDVWTGRVIGERTPSSRWLGYAVTGSITRRRSTPWLKEKIAEYKKNGSTPEMTIQGIMNDENSDYYKDNGNDTVTCVGCVLTGDIPLTALDSAGEVVDDAISFNAKDIV</sequence>
<reference evidence="1" key="1">
    <citation type="journal article" date="2021" name="Proc. Natl. Acad. Sci. U.S.A.">
        <title>A Catalog of Tens of Thousands of Viruses from Human Metagenomes Reveals Hidden Associations with Chronic Diseases.</title>
        <authorList>
            <person name="Tisza M.J."/>
            <person name="Buck C.B."/>
        </authorList>
    </citation>
    <scope>NUCLEOTIDE SEQUENCE</scope>
    <source>
        <strain evidence="1">CtdHi7</strain>
    </source>
</reference>
<organism evidence="1">
    <name type="scientific">Siphoviridae sp. ctdHi7</name>
    <dbReference type="NCBI Taxonomy" id="2825577"/>
    <lineage>
        <taxon>Viruses</taxon>
        <taxon>Duplodnaviria</taxon>
        <taxon>Heunggongvirae</taxon>
        <taxon>Uroviricota</taxon>
        <taxon>Caudoviricetes</taxon>
    </lineage>
</organism>
<evidence type="ECO:0000313" key="1">
    <source>
        <dbReference type="EMBL" id="DAF88392.1"/>
    </source>
</evidence>